<feature type="transmembrane region" description="Helical" evidence="7">
    <location>
        <begin position="110"/>
        <end position="129"/>
    </location>
</feature>
<organism evidence="8">
    <name type="scientific">Chloropicon laureae</name>
    <dbReference type="NCBI Taxonomy" id="464258"/>
    <lineage>
        <taxon>Eukaryota</taxon>
        <taxon>Viridiplantae</taxon>
        <taxon>Chlorophyta</taxon>
        <taxon>Chloropicophyceae</taxon>
        <taxon>Chloropicales</taxon>
        <taxon>Chloropicaceae</taxon>
        <taxon>Chloropicon</taxon>
    </lineage>
</organism>
<keyword evidence="5 7" id="KW-1133">Transmembrane helix</keyword>
<comment type="subcellular location">
    <subcellularLocation>
        <location evidence="1">Membrane</location>
        <topology evidence="1">Multi-pass membrane protein</topology>
    </subcellularLocation>
</comment>
<dbReference type="AlphaFoldDB" id="A0A7S2Z2Z3"/>
<evidence type="ECO:0000256" key="3">
    <source>
        <dbReference type="ARBA" id="ARBA00022679"/>
    </source>
</evidence>
<reference evidence="8" key="1">
    <citation type="submission" date="2021-01" db="EMBL/GenBank/DDBJ databases">
        <authorList>
            <person name="Corre E."/>
            <person name="Pelletier E."/>
            <person name="Niang G."/>
            <person name="Scheremetjew M."/>
            <person name="Finn R."/>
            <person name="Kale V."/>
            <person name="Holt S."/>
            <person name="Cochrane G."/>
            <person name="Meng A."/>
            <person name="Brown T."/>
            <person name="Cohen L."/>
        </authorList>
    </citation>
    <scope>NUCLEOTIDE SEQUENCE</scope>
    <source>
        <strain evidence="8">RCC856</strain>
    </source>
</reference>
<dbReference type="EMBL" id="HBHU01007500">
    <property type="protein sequence ID" value="CAE0020154.1"/>
    <property type="molecule type" value="Transcribed_RNA"/>
</dbReference>
<keyword evidence="4 7" id="KW-0812">Transmembrane</keyword>
<dbReference type="GO" id="GO:0006679">
    <property type="term" value="P:glucosylceramide biosynthetic process"/>
    <property type="evidence" value="ECO:0007669"/>
    <property type="project" value="TreeGrafter"/>
</dbReference>
<evidence type="ECO:0000256" key="6">
    <source>
        <dbReference type="ARBA" id="ARBA00023136"/>
    </source>
</evidence>
<evidence type="ECO:0000256" key="4">
    <source>
        <dbReference type="ARBA" id="ARBA00022692"/>
    </source>
</evidence>
<dbReference type="GO" id="GO:0016020">
    <property type="term" value="C:membrane"/>
    <property type="evidence" value="ECO:0007669"/>
    <property type="project" value="UniProtKB-SubCell"/>
</dbReference>
<dbReference type="PANTHER" id="PTHR12726:SF0">
    <property type="entry name" value="CERAMIDE GLUCOSYLTRANSFERASE"/>
    <property type="match status" value="1"/>
</dbReference>
<keyword evidence="3" id="KW-0808">Transferase</keyword>
<gene>
    <name evidence="8" type="ORF">CLAU1311_LOCUS4856</name>
</gene>
<sequence>MLFRSRDMCGDSHRLVSSWRNGGYSDDLIASSVCQRNKLTIVCNPSNVFAQELPVKTSFQEYWNYMSRQVFVLDTYTSQWHKWLNHFLIFIHTYISLFFAMAMLLNLYRYAASLLLLVSLLTKIFSGNLHSEVYQYSVRHAYVSTMQWAVGHVSAICFSLFLLFAVVSLKHFFEAMDRLFSELYDTEQHQQQHQHQQRLSSKHEGRERIREEEKGAAVYSLRFGWWQHVTMWVALCIDVVLFIPAAAKALFSQEIEWSGVKYCKKGGLVSKVTHQ</sequence>
<dbReference type="InterPro" id="IPR025993">
    <property type="entry name" value="Ceramide_glucosylTrfase"/>
</dbReference>
<evidence type="ECO:0000256" key="5">
    <source>
        <dbReference type="ARBA" id="ARBA00022989"/>
    </source>
</evidence>
<accession>A0A7S2Z2Z3</accession>
<feature type="transmembrane region" description="Helical" evidence="7">
    <location>
        <begin position="229"/>
        <end position="251"/>
    </location>
</feature>
<keyword evidence="2" id="KW-0328">Glycosyltransferase</keyword>
<protein>
    <submittedName>
        <fullName evidence="8">Uncharacterized protein</fullName>
    </submittedName>
</protein>
<dbReference type="GO" id="GO:0008120">
    <property type="term" value="F:ceramide glucosyltransferase activity"/>
    <property type="evidence" value="ECO:0007669"/>
    <property type="project" value="TreeGrafter"/>
</dbReference>
<feature type="transmembrane region" description="Helical" evidence="7">
    <location>
        <begin position="150"/>
        <end position="173"/>
    </location>
</feature>
<dbReference type="PANTHER" id="PTHR12726">
    <property type="entry name" value="CERAMIDE GLUCOSYLTRANSFERASE"/>
    <property type="match status" value="1"/>
</dbReference>
<proteinExistence type="predicted"/>
<evidence type="ECO:0000256" key="7">
    <source>
        <dbReference type="SAM" id="Phobius"/>
    </source>
</evidence>
<evidence type="ECO:0000256" key="1">
    <source>
        <dbReference type="ARBA" id="ARBA00004141"/>
    </source>
</evidence>
<name>A0A7S2Z2Z3_9CHLO</name>
<feature type="transmembrane region" description="Helical" evidence="7">
    <location>
        <begin position="83"/>
        <end position="104"/>
    </location>
</feature>
<evidence type="ECO:0000313" key="8">
    <source>
        <dbReference type="EMBL" id="CAE0020154.1"/>
    </source>
</evidence>
<evidence type="ECO:0000256" key="2">
    <source>
        <dbReference type="ARBA" id="ARBA00022676"/>
    </source>
</evidence>
<keyword evidence="6 7" id="KW-0472">Membrane</keyword>